<sequence>MAPDGNPLEEALARMSDEQKLALLRLSIEAEKAEKSGSDEELEKMLDKSWTDYALKPGESIDDLAREAAEYQRRHEELNELIRRMKSRKDDADAKMAAFALDLAFDEITNPATKLCKSKKRLDGLIGRLEGRQGDADAHMMAEAITEYRNAITRDPEWL</sequence>
<feature type="coiled-coil region" evidence="1">
    <location>
        <begin position="28"/>
        <end position="95"/>
    </location>
</feature>
<keyword evidence="1" id="KW-0175">Coiled coil</keyword>
<dbReference type="HOGENOM" id="CLU_1656809_0_0_2"/>
<proteinExistence type="predicted"/>
<dbReference type="Proteomes" id="UP000000758">
    <property type="component" value="Chromosome"/>
</dbReference>
<organism evidence="2 3">
    <name type="scientific">Cenarchaeum symbiosum (strain A)</name>
    <dbReference type="NCBI Taxonomy" id="414004"/>
    <lineage>
        <taxon>Archaea</taxon>
        <taxon>Nitrososphaerota</taxon>
        <taxon>Candidatus Cenarchaeales</taxon>
        <taxon>Candidatus Cenarchaeaceae</taxon>
        <taxon>Candidatus Cenarchaeum</taxon>
    </lineage>
</organism>
<dbReference type="EMBL" id="DP000238">
    <property type="protein sequence ID" value="ABK76706.1"/>
    <property type="molecule type" value="Genomic_DNA"/>
</dbReference>
<evidence type="ECO:0000313" key="3">
    <source>
        <dbReference type="Proteomes" id="UP000000758"/>
    </source>
</evidence>
<name>A0RTN9_CENSY</name>
<dbReference type="AlphaFoldDB" id="A0RTN9"/>
<dbReference type="KEGG" id="csy:CENSYa_0058"/>
<evidence type="ECO:0000256" key="1">
    <source>
        <dbReference type="SAM" id="Coils"/>
    </source>
</evidence>
<accession>A0RTN9</accession>
<gene>
    <name evidence="2" type="ordered locus">CENSYa_0058</name>
</gene>
<keyword evidence="3" id="KW-1185">Reference proteome</keyword>
<reference evidence="2 3" key="1">
    <citation type="journal article" date="2006" name="Proc. Natl. Acad. Sci. U.S.A.">
        <title>Genomic analysis of the uncultivated marine crenarchaeote Cenarchaeum symbiosum.</title>
        <authorList>
            <person name="Hallam S.J."/>
            <person name="Konstantinidis K.T."/>
            <person name="Putnam N."/>
            <person name="Schleper C."/>
            <person name="Watanabe Y."/>
            <person name="Sugahara J."/>
            <person name="Preston C."/>
            <person name="de la Torre J."/>
            <person name="Richardson P.M."/>
            <person name="DeLong E.F."/>
        </authorList>
    </citation>
    <scope>NUCLEOTIDE SEQUENCE [LARGE SCALE GENOMIC DNA]</scope>
    <source>
        <strain evidence="3">A</strain>
    </source>
</reference>
<protein>
    <submittedName>
        <fullName evidence="2">Uncharacterized protein</fullName>
    </submittedName>
</protein>
<dbReference type="EnsemblBacteria" id="ABK76706">
    <property type="protein sequence ID" value="ABK76706"/>
    <property type="gene ID" value="CENSYa_0058"/>
</dbReference>
<evidence type="ECO:0000313" key="2">
    <source>
        <dbReference type="EMBL" id="ABK76706.1"/>
    </source>
</evidence>